<name>A0A382Z3S7_9ZZZZ</name>
<gene>
    <name evidence="2" type="ORF">METZ01_LOCUS443010</name>
</gene>
<evidence type="ECO:0000313" key="2">
    <source>
        <dbReference type="EMBL" id="SVD90156.1"/>
    </source>
</evidence>
<sequence length="260" mass="29513">SLQEVAERKDITYQVDRLPNYDLVRCSFVPEDIFRLAKLRTVEDVFWLIASPQRVTVKKDLGKLDKLVCRQSLLKGLELKNRLFRPKKPKQPTFNCFIKQDCDRLVYRKEIANRLNSAVSANFPKWKNSDPAAIEIWGFYIDQKLHLGFRLSDNRMRYRAQKPVSRKAALRPTIAAALMRAASPRYGERVLDPMCGTGTILSEGIALNTGAVFIGGDSDRQAIKLAKESLSRTNVSLQQWDATQLPVNSSTIDCIVCNLP</sequence>
<dbReference type="Gene3D" id="3.40.50.150">
    <property type="entry name" value="Vaccinia Virus protein VP39"/>
    <property type="match status" value="1"/>
</dbReference>
<dbReference type="Pfam" id="PF01170">
    <property type="entry name" value="UPF0020"/>
    <property type="match status" value="1"/>
</dbReference>
<dbReference type="GO" id="GO:0016423">
    <property type="term" value="F:tRNA (guanine) methyltransferase activity"/>
    <property type="evidence" value="ECO:0007669"/>
    <property type="project" value="TreeGrafter"/>
</dbReference>
<feature type="non-terminal residue" evidence="2">
    <location>
        <position position="1"/>
    </location>
</feature>
<evidence type="ECO:0000259" key="1">
    <source>
        <dbReference type="Pfam" id="PF01170"/>
    </source>
</evidence>
<proteinExistence type="predicted"/>
<feature type="domain" description="Ribosomal RNA large subunit methyltransferase K/L-like methyltransferase" evidence="1">
    <location>
        <begin position="159"/>
        <end position="260"/>
    </location>
</feature>
<dbReference type="GO" id="GO:0030488">
    <property type="term" value="P:tRNA methylation"/>
    <property type="evidence" value="ECO:0007669"/>
    <property type="project" value="TreeGrafter"/>
</dbReference>
<dbReference type="PANTHER" id="PTHR14911:SF13">
    <property type="entry name" value="TRNA (GUANINE(6)-N2)-METHYLTRANSFERASE THUMP3"/>
    <property type="match status" value="1"/>
</dbReference>
<dbReference type="AlphaFoldDB" id="A0A382Z3S7"/>
<accession>A0A382Z3S7</accession>
<dbReference type="PANTHER" id="PTHR14911">
    <property type="entry name" value="THUMP DOMAIN-CONTAINING"/>
    <property type="match status" value="1"/>
</dbReference>
<organism evidence="2">
    <name type="scientific">marine metagenome</name>
    <dbReference type="NCBI Taxonomy" id="408172"/>
    <lineage>
        <taxon>unclassified sequences</taxon>
        <taxon>metagenomes</taxon>
        <taxon>ecological metagenomes</taxon>
    </lineage>
</organism>
<dbReference type="SUPFAM" id="SSF53335">
    <property type="entry name" value="S-adenosyl-L-methionine-dependent methyltransferases"/>
    <property type="match status" value="1"/>
</dbReference>
<dbReference type="EMBL" id="UINC01180787">
    <property type="protein sequence ID" value="SVD90156.1"/>
    <property type="molecule type" value="Genomic_DNA"/>
</dbReference>
<dbReference type="InterPro" id="IPR029063">
    <property type="entry name" value="SAM-dependent_MTases_sf"/>
</dbReference>
<protein>
    <recommendedName>
        <fullName evidence="1">Ribosomal RNA large subunit methyltransferase K/L-like methyltransferase domain-containing protein</fullName>
    </recommendedName>
</protein>
<feature type="non-terminal residue" evidence="2">
    <location>
        <position position="260"/>
    </location>
</feature>
<reference evidence="2" key="1">
    <citation type="submission" date="2018-05" db="EMBL/GenBank/DDBJ databases">
        <authorList>
            <person name="Lanie J.A."/>
            <person name="Ng W.-L."/>
            <person name="Kazmierczak K.M."/>
            <person name="Andrzejewski T.M."/>
            <person name="Davidsen T.M."/>
            <person name="Wayne K.J."/>
            <person name="Tettelin H."/>
            <person name="Glass J.I."/>
            <person name="Rusch D."/>
            <person name="Podicherti R."/>
            <person name="Tsui H.-C.T."/>
            <person name="Winkler M.E."/>
        </authorList>
    </citation>
    <scope>NUCLEOTIDE SEQUENCE</scope>
</reference>
<dbReference type="InterPro" id="IPR000241">
    <property type="entry name" value="RlmKL-like_Mtase"/>
</dbReference>